<evidence type="ECO:0000313" key="2">
    <source>
        <dbReference type="Proteomes" id="UP000320896"/>
    </source>
</evidence>
<name>A0A559A1B8_STREE</name>
<comment type="caution">
    <text evidence="1">The sequence shown here is derived from an EMBL/GenBank/DDBJ whole genome shotgun (WGS) entry which is preliminary data.</text>
</comment>
<organism evidence="1 2">
    <name type="scientific">Streptococcus pneumoniae</name>
    <dbReference type="NCBI Taxonomy" id="1313"/>
    <lineage>
        <taxon>Bacteria</taxon>
        <taxon>Bacillati</taxon>
        <taxon>Bacillota</taxon>
        <taxon>Bacilli</taxon>
        <taxon>Lactobacillales</taxon>
        <taxon>Streptococcaceae</taxon>
        <taxon>Streptococcus</taxon>
    </lineage>
</organism>
<dbReference type="EMBL" id="VMWH01000113">
    <property type="protein sequence ID" value="TVW83434.1"/>
    <property type="molecule type" value="Genomic_DNA"/>
</dbReference>
<evidence type="ECO:0008006" key="3">
    <source>
        <dbReference type="Google" id="ProtNLM"/>
    </source>
</evidence>
<dbReference type="Proteomes" id="UP000320896">
    <property type="component" value="Unassembled WGS sequence"/>
</dbReference>
<proteinExistence type="predicted"/>
<sequence length="71" mass="8148">MNELDLSNTQAIFVTVILIGILLYLNHRDRKKSAQIERENQQTIETPSEDLNPDYGRYIQLAGVRVSGEMK</sequence>
<evidence type="ECO:0000313" key="1">
    <source>
        <dbReference type="EMBL" id="TVW83434.1"/>
    </source>
</evidence>
<reference evidence="1 2" key="1">
    <citation type="submission" date="2019-07" db="EMBL/GenBank/DDBJ databases">
        <authorList>
            <person name="Mohale T."/>
        </authorList>
    </citation>
    <scope>NUCLEOTIDE SEQUENCE [LARGE SCALE GENOMIC DNA]</scope>
    <source>
        <strain evidence="1 2">NTPn 126</strain>
    </source>
</reference>
<dbReference type="RefSeq" id="WP_054364279.1">
    <property type="nucleotide sequence ID" value="NZ_CNQH02000061.1"/>
</dbReference>
<accession>A0A559A1B8</accession>
<dbReference type="AlphaFoldDB" id="A0A559A1B8"/>
<gene>
    <name evidence="1" type="ORF">AZJ70_08895</name>
</gene>
<protein>
    <recommendedName>
        <fullName evidence="3">Phage-related chromosomal island protein</fullName>
    </recommendedName>
</protein>